<dbReference type="InterPro" id="IPR004089">
    <property type="entry name" value="MCPsignal_dom"/>
</dbReference>
<comment type="similarity">
    <text evidence="3">Belongs to the methyl-accepting chemotaxis (MCP) protein family.</text>
</comment>
<dbReference type="Gene3D" id="1.10.287.950">
    <property type="entry name" value="Methyl-accepting chemotaxis protein"/>
    <property type="match status" value="1"/>
</dbReference>
<dbReference type="SUPFAM" id="SSF58104">
    <property type="entry name" value="Methyl-accepting chemotaxis protein (MCP) signaling domain"/>
    <property type="match status" value="1"/>
</dbReference>
<dbReference type="CDD" id="cd06225">
    <property type="entry name" value="HAMP"/>
    <property type="match status" value="1"/>
</dbReference>
<gene>
    <name evidence="8" type="ORF">JKV55_03460</name>
</gene>
<dbReference type="PROSITE" id="PS50885">
    <property type="entry name" value="HAMP"/>
    <property type="match status" value="1"/>
</dbReference>
<proteinExistence type="inferred from homology"/>
<evidence type="ECO:0000256" key="2">
    <source>
        <dbReference type="ARBA" id="ARBA00023224"/>
    </source>
</evidence>
<dbReference type="SMART" id="SM00283">
    <property type="entry name" value="MA"/>
    <property type="match status" value="1"/>
</dbReference>
<keyword evidence="9" id="KW-1185">Reference proteome</keyword>
<comment type="caution">
    <text evidence="8">The sequence shown here is derived from an EMBL/GenBank/DDBJ whole genome shotgun (WGS) entry which is preliminary data.</text>
</comment>
<dbReference type="Pfam" id="PF00672">
    <property type="entry name" value="HAMP"/>
    <property type="match status" value="1"/>
</dbReference>
<dbReference type="InterPro" id="IPR004090">
    <property type="entry name" value="Chemotax_Me-accpt_rcpt"/>
</dbReference>
<comment type="subcellular location">
    <subcellularLocation>
        <location evidence="1">Membrane</location>
    </subcellularLocation>
</comment>
<dbReference type="InterPro" id="IPR024478">
    <property type="entry name" value="HlyB_4HB_MCP"/>
</dbReference>
<evidence type="ECO:0000256" key="1">
    <source>
        <dbReference type="ARBA" id="ARBA00004370"/>
    </source>
</evidence>
<sequence length="554" mass="59245">MHLLRQLRIAHRALLGFAIIALLGMLLGAFALVQMDRLQRHGLDIKDNWLQRVSLLANADSALNRYRMGAMLHILSPREEEMALYEGDTARQLSRLRDLMTDYAALLQDEREVAQLAAFTTSLNTYQQISRELLALSRGGDKEGAALYLLLVRDAYDQMAGVFQTLATAAQTGADGAGERSHLAFRDAFNGVLAVVLLSCAGTLVVAWLLIRSIVQPLREAADIAGVVAAGDLTRPIDQSGRDEAAFLLRALGKMQQSLLHALQQLAGTSTRLAVSAGQLQSATDESSDDLQQQHREIGSAASAVTELSATVERVAHHAQQTLALSENSRALADQGRRSMDGTLAAISALNRDLQASHRHVEQLAAQAQDIGKVLDVINHIAEQTNLLALNAAIEAARAGDRGRGFAVVADEVRALAQRTAHSTGEIEGMISRIQGGTGAAVELMRNSSEKTHHSLELAAHTQQLLARILTANDDINTNNRLITEAVVAQVQTASAVEHNLDNLRQLSSRSAQGAAQTREAAQGLAALAADMNGMVGQFNIRVPDTPSTGGGAG</sequence>
<feature type="domain" description="HAMP" evidence="7">
    <location>
        <begin position="212"/>
        <end position="264"/>
    </location>
</feature>
<evidence type="ECO:0000313" key="9">
    <source>
        <dbReference type="Proteomes" id="UP000638570"/>
    </source>
</evidence>
<dbReference type="PANTHER" id="PTHR32089">
    <property type="entry name" value="METHYL-ACCEPTING CHEMOTAXIS PROTEIN MCPB"/>
    <property type="match status" value="1"/>
</dbReference>
<name>A0ABS1QNF8_9GAMM</name>
<feature type="transmembrane region" description="Helical" evidence="5">
    <location>
        <begin position="12"/>
        <end position="33"/>
    </location>
</feature>
<reference evidence="9" key="1">
    <citation type="submission" date="2021-01" db="EMBL/GenBank/DDBJ databases">
        <title>Genome public.</title>
        <authorList>
            <person name="Liu C."/>
            <person name="Sun Q."/>
        </authorList>
    </citation>
    <scope>NUCLEOTIDE SEQUENCE [LARGE SCALE GENOMIC DNA]</scope>
    <source>
        <strain evidence="9">CGMCC 1.18722</strain>
    </source>
</reference>
<accession>A0ABS1QNF8</accession>
<evidence type="ECO:0000256" key="5">
    <source>
        <dbReference type="SAM" id="Phobius"/>
    </source>
</evidence>
<protein>
    <submittedName>
        <fullName evidence="8">Methyl-accepting chemotaxis protein</fullName>
    </submittedName>
</protein>
<dbReference type="InterPro" id="IPR003660">
    <property type="entry name" value="HAMP_dom"/>
</dbReference>
<keyword evidence="5" id="KW-1133">Transmembrane helix</keyword>
<dbReference type="PRINTS" id="PR00260">
    <property type="entry name" value="CHEMTRNSDUCR"/>
</dbReference>
<dbReference type="Pfam" id="PF00015">
    <property type="entry name" value="MCPsignal"/>
    <property type="match status" value="1"/>
</dbReference>
<keyword evidence="2 4" id="KW-0807">Transducer</keyword>
<keyword evidence="5" id="KW-0812">Transmembrane</keyword>
<dbReference type="PROSITE" id="PS50111">
    <property type="entry name" value="CHEMOTAXIS_TRANSDUC_2"/>
    <property type="match status" value="1"/>
</dbReference>
<evidence type="ECO:0000259" key="7">
    <source>
        <dbReference type="PROSITE" id="PS50885"/>
    </source>
</evidence>
<dbReference type="RefSeq" id="WP_202082353.1">
    <property type="nucleotide sequence ID" value="NZ_JAERTZ010000008.1"/>
</dbReference>
<dbReference type="Pfam" id="PF12729">
    <property type="entry name" value="4HB_MCP_1"/>
    <property type="match status" value="1"/>
</dbReference>
<evidence type="ECO:0000259" key="6">
    <source>
        <dbReference type="PROSITE" id="PS50111"/>
    </source>
</evidence>
<dbReference type="CDD" id="cd11386">
    <property type="entry name" value="MCP_signal"/>
    <property type="match status" value="1"/>
</dbReference>
<dbReference type="EMBL" id="JAERTZ010000008">
    <property type="protein sequence ID" value="MBL1376393.1"/>
    <property type="molecule type" value="Genomic_DNA"/>
</dbReference>
<dbReference type="SMART" id="SM00304">
    <property type="entry name" value="HAMP"/>
    <property type="match status" value="2"/>
</dbReference>
<dbReference type="Proteomes" id="UP000638570">
    <property type="component" value="Unassembled WGS sequence"/>
</dbReference>
<organism evidence="8 9">
    <name type="scientific">Zobellella iuensis</name>
    <dbReference type="NCBI Taxonomy" id="2803811"/>
    <lineage>
        <taxon>Bacteria</taxon>
        <taxon>Pseudomonadati</taxon>
        <taxon>Pseudomonadota</taxon>
        <taxon>Gammaproteobacteria</taxon>
        <taxon>Aeromonadales</taxon>
        <taxon>Aeromonadaceae</taxon>
        <taxon>Zobellella</taxon>
    </lineage>
</organism>
<feature type="domain" description="Methyl-accepting transducer" evidence="6">
    <location>
        <begin position="269"/>
        <end position="505"/>
    </location>
</feature>
<dbReference type="PANTHER" id="PTHR32089:SF120">
    <property type="entry name" value="METHYL-ACCEPTING CHEMOTAXIS PROTEIN TLPQ"/>
    <property type="match status" value="1"/>
</dbReference>
<keyword evidence="5" id="KW-0472">Membrane</keyword>
<evidence type="ECO:0000313" key="8">
    <source>
        <dbReference type="EMBL" id="MBL1376393.1"/>
    </source>
</evidence>
<feature type="transmembrane region" description="Helical" evidence="5">
    <location>
        <begin position="188"/>
        <end position="211"/>
    </location>
</feature>
<evidence type="ECO:0000256" key="3">
    <source>
        <dbReference type="ARBA" id="ARBA00029447"/>
    </source>
</evidence>
<evidence type="ECO:0000256" key="4">
    <source>
        <dbReference type="PROSITE-ProRule" id="PRU00284"/>
    </source>
</evidence>